<comment type="caution">
    <text evidence="2">The sequence shown here is derived from an EMBL/GenBank/DDBJ whole genome shotgun (WGS) entry which is preliminary data.</text>
</comment>
<reference evidence="2" key="1">
    <citation type="submission" date="2020-08" db="EMBL/GenBank/DDBJ databases">
        <title>Multicomponent nature underlies the extraordinary mechanical properties of spider dragline silk.</title>
        <authorList>
            <person name="Kono N."/>
            <person name="Nakamura H."/>
            <person name="Mori M."/>
            <person name="Yoshida Y."/>
            <person name="Ohtoshi R."/>
            <person name="Malay A.D."/>
            <person name="Moran D.A.P."/>
            <person name="Tomita M."/>
            <person name="Numata K."/>
            <person name="Arakawa K."/>
        </authorList>
    </citation>
    <scope>NUCLEOTIDE SEQUENCE</scope>
</reference>
<dbReference type="OrthoDB" id="10475935at2759"/>
<evidence type="ECO:0000256" key="1">
    <source>
        <dbReference type="SAM" id="MobiDB-lite"/>
    </source>
</evidence>
<feature type="region of interest" description="Disordered" evidence="1">
    <location>
        <begin position="1"/>
        <end position="22"/>
    </location>
</feature>
<gene>
    <name evidence="2" type="ORF">NPIL_305961</name>
</gene>
<protein>
    <submittedName>
        <fullName evidence="2">Uncharacterized protein</fullName>
    </submittedName>
</protein>
<feature type="region of interest" description="Disordered" evidence="1">
    <location>
        <begin position="78"/>
        <end position="98"/>
    </location>
</feature>
<proteinExistence type="predicted"/>
<evidence type="ECO:0000313" key="2">
    <source>
        <dbReference type="EMBL" id="GFS89992.1"/>
    </source>
</evidence>
<dbReference type="EMBL" id="BMAW01053223">
    <property type="protein sequence ID" value="GFS89992.1"/>
    <property type="molecule type" value="Genomic_DNA"/>
</dbReference>
<keyword evidence="3" id="KW-1185">Reference proteome</keyword>
<dbReference type="Proteomes" id="UP000887013">
    <property type="component" value="Unassembled WGS sequence"/>
</dbReference>
<accession>A0A8X6T9B8</accession>
<dbReference type="AlphaFoldDB" id="A0A8X6T9B8"/>
<organism evidence="2 3">
    <name type="scientific">Nephila pilipes</name>
    <name type="common">Giant wood spider</name>
    <name type="synonym">Nephila maculata</name>
    <dbReference type="NCBI Taxonomy" id="299642"/>
    <lineage>
        <taxon>Eukaryota</taxon>
        <taxon>Metazoa</taxon>
        <taxon>Ecdysozoa</taxon>
        <taxon>Arthropoda</taxon>
        <taxon>Chelicerata</taxon>
        <taxon>Arachnida</taxon>
        <taxon>Araneae</taxon>
        <taxon>Araneomorphae</taxon>
        <taxon>Entelegynae</taxon>
        <taxon>Araneoidea</taxon>
        <taxon>Nephilidae</taxon>
        <taxon>Nephila</taxon>
    </lineage>
</organism>
<sequence length="98" mass="10740">MLKINGNAGIRKEEGKQLAKRQNSAFGKTYANMTGLRLLEETRIFEGERTEPCYTLPHPLKSPHVAEALAMPIRRRVADDISPVSGQGAVSGPPARNK</sequence>
<evidence type="ECO:0000313" key="3">
    <source>
        <dbReference type="Proteomes" id="UP000887013"/>
    </source>
</evidence>
<name>A0A8X6T9B8_NEPPI</name>